<keyword evidence="3 5" id="KW-0067">ATP-binding</keyword>
<name>A0A139SSA7_9BACT</name>
<dbReference type="Gene3D" id="3.40.50.300">
    <property type="entry name" value="P-loop containing nucleotide triphosphate hydrolases"/>
    <property type="match status" value="1"/>
</dbReference>
<comment type="pathway">
    <text evidence="5">Cofactor biosynthesis; coenzyme A biosynthesis; CoA from (R)-pantothenate: step 5/5.</text>
</comment>
<dbReference type="PANTHER" id="PTHR10695:SF46">
    <property type="entry name" value="BIFUNCTIONAL COENZYME A SYNTHASE-RELATED"/>
    <property type="match status" value="1"/>
</dbReference>
<gene>
    <name evidence="5" type="primary">coaE</name>
    <name evidence="7" type="ORF">AXK12_01795</name>
</gene>
<keyword evidence="8" id="KW-1185">Reference proteome</keyword>
<dbReference type="GO" id="GO:0015937">
    <property type="term" value="P:coenzyme A biosynthetic process"/>
    <property type="evidence" value="ECO:0007669"/>
    <property type="project" value="UniProtKB-UniRule"/>
</dbReference>
<feature type="binding site" evidence="5">
    <location>
        <begin position="10"/>
        <end position="15"/>
    </location>
    <ligand>
        <name>ATP</name>
        <dbReference type="ChEBI" id="CHEBI:30616"/>
    </ligand>
</feature>
<keyword evidence="5" id="KW-0418">Kinase</keyword>
<dbReference type="Proteomes" id="UP000071392">
    <property type="component" value="Unassembled WGS sequence"/>
</dbReference>
<dbReference type="Pfam" id="PF01121">
    <property type="entry name" value="CoaE"/>
    <property type="match status" value="2"/>
</dbReference>
<evidence type="ECO:0000313" key="8">
    <source>
        <dbReference type="Proteomes" id="UP000071392"/>
    </source>
</evidence>
<dbReference type="RefSeq" id="WP_068710947.1">
    <property type="nucleotide sequence ID" value="NZ_LSZP01000008.1"/>
</dbReference>
<evidence type="ECO:0000313" key="7">
    <source>
        <dbReference type="EMBL" id="KXU37433.1"/>
    </source>
</evidence>
<evidence type="ECO:0000256" key="3">
    <source>
        <dbReference type="ARBA" id="ARBA00022840"/>
    </source>
</evidence>
<dbReference type="GO" id="GO:0005524">
    <property type="term" value="F:ATP binding"/>
    <property type="evidence" value="ECO:0007669"/>
    <property type="project" value="UniProtKB-UniRule"/>
</dbReference>
<comment type="function">
    <text evidence="5">Catalyzes the phosphorylation of the 3'-hydroxyl group of dephosphocoenzyme A to form coenzyme A.</text>
</comment>
<comment type="catalytic activity">
    <reaction evidence="5">
        <text>3'-dephospho-CoA + ATP = ADP + CoA + H(+)</text>
        <dbReference type="Rhea" id="RHEA:18245"/>
        <dbReference type="ChEBI" id="CHEBI:15378"/>
        <dbReference type="ChEBI" id="CHEBI:30616"/>
        <dbReference type="ChEBI" id="CHEBI:57287"/>
        <dbReference type="ChEBI" id="CHEBI:57328"/>
        <dbReference type="ChEBI" id="CHEBI:456216"/>
        <dbReference type="EC" id="2.7.1.24"/>
    </reaction>
</comment>
<dbReference type="STRING" id="1548208.AXK12_01795"/>
<evidence type="ECO:0000256" key="4">
    <source>
        <dbReference type="ARBA" id="ARBA00022993"/>
    </source>
</evidence>
<dbReference type="InterPro" id="IPR027417">
    <property type="entry name" value="P-loop_NTPase"/>
</dbReference>
<keyword evidence="4 5" id="KW-0173">Coenzyme A biosynthesis</keyword>
<dbReference type="UniPathway" id="UPA00241">
    <property type="reaction ID" value="UER00356"/>
</dbReference>
<dbReference type="PROSITE" id="PS51219">
    <property type="entry name" value="DPCK"/>
    <property type="match status" value="1"/>
</dbReference>
<dbReference type="EMBL" id="LSZP01000008">
    <property type="protein sequence ID" value="KXU37433.1"/>
    <property type="molecule type" value="Genomic_DNA"/>
</dbReference>
<dbReference type="PANTHER" id="PTHR10695">
    <property type="entry name" value="DEPHOSPHO-COA KINASE-RELATED"/>
    <property type="match status" value="1"/>
</dbReference>
<dbReference type="NCBIfam" id="TIGR00152">
    <property type="entry name" value="dephospho-CoA kinase"/>
    <property type="match status" value="1"/>
</dbReference>
<sequence length="216" mass="23806">MIIGITGGMGCGKSTAAALFAEHGFARLDSDALVRDRILREPEVLSAIHEKFGDGVFLTNSANGTTGMSGSGAGSERCFGELDRAWLAERVFACDDARLWLEALTHPRLFSLWREALCCAPPSTRWVIEVPLLFEKHLENWFDLTVCVASSSPQQIARLEQRGVVRELAEQRILKQLPLATKLSLADIVLWNDAALSSLQHQVEHVIAQLPHSPHN</sequence>
<reference evidence="7 8" key="1">
    <citation type="submission" date="2016-02" db="EMBL/GenBank/DDBJ databases">
        <authorList>
            <person name="Wen L."/>
            <person name="He K."/>
            <person name="Yang H."/>
        </authorList>
    </citation>
    <scope>NUCLEOTIDE SEQUENCE [LARGE SCALE GENOMIC DNA]</scope>
    <source>
        <strain evidence="7 8">CV41</strain>
    </source>
</reference>
<dbReference type="GO" id="GO:0005737">
    <property type="term" value="C:cytoplasm"/>
    <property type="evidence" value="ECO:0007669"/>
    <property type="project" value="UniProtKB-SubCell"/>
</dbReference>
<evidence type="ECO:0000256" key="2">
    <source>
        <dbReference type="ARBA" id="ARBA00022741"/>
    </source>
</evidence>
<dbReference type="CDD" id="cd02022">
    <property type="entry name" value="DPCK"/>
    <property type="match status" value="1"/>
</dbReference>
<dbReference type="HAMAP" id="MF_00376">
    <property type="entry name" value="Dephospho_CoA_kinase"/>
    <property type="match status" value="1"/>
</dbReference>
<dbReference type="EC" id="2.7.1.24" evidence="5 6"/>
<protein>
    <recommendedName>
        <fullName evidence="5 6">Dephospho-CoA kinase</fullName>
        <ecNumber evidence="5 6">2.7.1.24</ecNumber>
    </recommendedName>
    <alternativeName>
        <fullName evidence="5">Dephosphocoenzyme A kinase</fullName>
    </alternativeName>
</protein>
<evidence type="ECO:0000256" key="1">
    <source>
        <dbReference type="ARBA" id="ARBA00009018"/>
    </source>
</evidence>
<dbReference type="GO" id="GO:0004140">
    <property type="term" value="F:dephospho-CoA kinase activity"/>
    <property type="evidence" value="ECO:0007669"/>
    <property type="project" value="UniProtKB-UniRule"/>
</dbReference>
<dbReference type="OrthoDB" id="9812943at2"/>
<dbReference type="AlphaFoldDB" id="A0A139SSA7"/>
<dbReference type="InterPro" id="IPR001977">
    <property type="entry name" value="Depp_CoAkinase"/>
</dbReference>
<evidence type="ECO:0000256" key="6">
    <source>
        <dbReference type="NCBIfam" id="TIGR00152"/>
    </source>
</evidence>
<accession>A0A139SSA7</accession>
<comment type="similarity">
    <text evidence="1 5">Belongs to the CoaE family.</text>
</comment>
<proteinExistence type="inferred from homology"/>
<comment type="subcellular location">
    <subcellularLocation>
        <location evidence="5">Cytoplasm</location>
    </subcellularLocation>
</comment>
<evidence type="ECO:0000256" key="5">
    <source>
        <dbReference type="HAMAP-Rule" id="MF_00376"/>
    </source>
</evidence>
<organism evidence="7 8">
    <name type="scientific">Cephaloticoccus capnophilus</name>
    <dbReference type="NCBI Taxonomy" id="1548208"/>
    <lineage>
        <taxon>Bacteria</taxon>
        <taxon>Pseudomonadati</taxon>
        <taxon>Verrucomicrobiota</taxon>
        <taxon>Opitutia</taxon>
        <taxon>Opitutales</taxon>
        <taxon>Opitutaceae</taxon>
        <taxon>Cephaloticoccus</taxon>
    </lineage>
</organism>
<keyword evidence="5" id="KW-0808">Transferase</keyword>
<comment type="caution">
    <text evidence="7">The sequence shown here is derived from an EMBL/GenBank/DDBJ whole genome shotgun (WGS) entry which is preliminary data.</text>
</comment>
<dbReference type="SUPFAM" id="SSF52540">
    <property type="entry name" value="P-loop containing nucleoside triphosphate hydrolases"/>
    <property type="match status" value="1"/>
</dbReference>
<keyword evidence="2 5" id="KW-0547">Nucleotide-binding</keyword>
<keyword evidence="5" id="KW-0963">Cytoplasm</keyword>